<dbReference type="Proteomes" id="UP000504615">
    <property type="component" value="Unplaced"/>
</dbReference>
<accession>A0A8N1S2T4</accession>
<dbReference type="GeneID" id="112552270"/>
<reference evidence="3" key="1">
    <citation type="submission" date="2025-08" db="UniProtKB">
        <authorList>
            <consortium name="RefSeq"/>
        </authorList>
    </citation>
    <scope>IDENTIFICATION</scope>
</reference>
<sequence length="101" mass="10950">MRKLEVVSAGERRNSIASRAIEHRAVTEDRRLGEARSGCISANDSNSETEVVRRTYERRNARNSKEERNARGGSGGGEKRGERGKDGATVDYGGQKTGVAG</sequence>
<dbReference type="RefSeq" id="XP_025072991.1">
    <property type="nucleotide sequence ID" value="XM_025217206.1"/>
</dbReference>
<dbReference type="AlphaFoldDB" id="A0A8N1S2T4"/>
<proteinExistence type="predicted"/>
<gene>
    <name evidence="3" type="primary">LOC112552270</name>
</gene>
<feature type="compositionally biased region" description="Basic and acidic residues" evidence="1">
    <location>
        <begin position="50"/>
        <end position="70"/>
    </location>
</feature>
<evidence type="ECO:0000256" key="1">
    <source>
        <dbReference type="SAM" id="MobiDB-lite"/>
    </source>
</evidence>
<protein>
    <submittedName>
        <fullName evidence="3">Uncharacterized protein LOC112552270</fullName>
    </submittedName>
</protein>
<evidence type="ECO:0000313" key="3">
    <source>
        <dbReference type="RefSeq" id="XP_025072991.1"/>
    </source>
</evidence>
<feature type="compositionally biased region" description="Basic and acidic residues" evidence="1">
    <location>
        <begin position="77"/>
        <end position="88"/>
    </location>
</feature>
<dbReference type="OrthoDB" id="10593559at2759"/>
<feature type="region of interest" description="Disordered" evidence="1">
    <location>
        <begin position="28"/>
        <end position="101"/>
    </location>
</feature>
<evidence type="ECO:0000313" key="2">
    <source>
        <dbReference type="Proteomes" id="UP000504615"/>
    </source>
</evidence>
<keyword evidence="2" id="KW-1185">Reference proteome</keyword>
<organism evidence="2 3">
    <name type="scientific">Pogonomyrmex barbatus</name>
    <name type="common">red harvester ant</name>
    <dbReference type="NCBI Taxonomy" id="144034"/>
    <lineage>
        <taxon>Eukaryota</taxon>
        <taxon>Metazoa</taxon>
        <taxon>Ecdysozoa</taxon>
        <taxon>Arthropoda</taxon>
        <taxon>Hexapoda</taxon>
        <taxon>Insecta</taxon>
        <taxon>Pterygota</taxon>
        <taxon>Neoptera</taxon>
        <taxon>Endopterygota</taxon>
        <taxon>Hymenoptera</taxon>
        <taxon>Apocrita</taxon>
        <taxon>Aculeata</taxon>
        <taxon>Formicoidea</taxon>
        <taxon>Formicidae</taxon>
        <taxon>Myrmicinae</taxon>
        <taxon>Pogonomyrmex</taxon>
    </lineage>
</organism>
<name>A0A8N1S2T4_9HYME</name>